<comment type="caution">
    <text evidence="3">The sequence shown here is derived from an EMBL/GenBank/DDBJ whole genome shotgun (WGS) entry which is preliminary data.</text>
</comment>
<dbReference type="Pfam" id="PF25597">
    <property type="entry name" value="SH3_retrovirus"/>
    <property type="match status" value="1"/>
</dbReference>
<dbReference type="AlphaFoldDB" id="A0A392PSV9"/>
<proteinExistence type="predicted"/>
<protein>
    <submittedName>
        <fullName evidence="3">Retrotransposon-like protein</fullName>
    </submittedName>
</protein>
<dbReference type="Proteomes" id="UP000265520">
    <property type="component" value="Unassembled WGS sequence"/>
</dbReference>
<evidence type="ECO:0000256" key="1">
    <source>
        <dbReference type="SAM" id="MobiDB-lite"/>
    </source>
</evidence>
<dbReference type="EMBL" id="LXQA010095341">
    <property type="protein sequence ID" value="MCI15183.1"/>
    <property type="molecule type" value="Genomic_DNA"/>
</dbReference>
<evidence type="ECO:0000313" key="3">
    <source>
        <dbReference type="EMBL" id="MCI15183.1"/>
    </source>
</evidence>
<feature type="compositionally biased region" description="Basic and acidic residues" evidence="1">
    <location>
        <begin position="76"/>
        <end position="109"/>
    </location>
</feature>
<name>A0A392PSV9_9FABA</name>
<sequence>MGYGHEQFGYRLWEPVDKKIIRSRDVIFLEDQTIEDFDKTEEKISDARSNNDVVHKPPSESSIDGGDMQVDDENVTDDHVPHHDEPVEEEHLKPLVEPELRRSSREHQISQKYPPRDYVTITDSGEPE</sequence>
<feature type="domain" description="Retroviral polymerase SH3-like" evidence="2">
    <location>
        <begin position="1"/>
        <end position="39"/>
    </location>
</feature>
<feature type="non-terminal residue" evidence="3">
    <location>
        <position position="128"/>
    </location>
</feature>
<organism evidence="3 4">
    <name type="scientific">Trifolium medium</name>
    <dbReference type="NCBI Taxonomy" id="97028"/>
    <lineage>
        <taxon>Eukaryota</taxon>
        <taxon>Viridiplantae</taxon>
        <taxon>Streptophyta</taxon>
        <taxon>Embryophyta</taxon>
        <taxon>Tracheophyta</taxon>
        <taxon>Spermatophyta</taxon>
        <taxon>Magnoliopsida</taxon>
        <taxon>eudicotyledons</taxon>
        <taxon>Gunneridae</taxon>
        <taxon>Pentapetalae</taxon>
        <taxon>rosids</taxon>
        <taxon>fabids</taxon>
        <taxon>Fabales</taxon>
        <taxon>Fabaceae</taxon>
        <taxon>Papilionoideae</taxon>
        <taxon>50 kb inversion clade</taxon>
        <taxon>NPAAA clade</taxon>
        <taxon>Hologalegina</taxon>
        <taxon>IRL clade</taxon>
        <taxon>Trifolieae</taxon>
        <taxon>Trifolium</taxon>
    </lineage>
</organism>
<feature type="region of interest" description="Disordered" evidence="1">
    <location>
        <begin position="38"/>
        <end position="128"/>
    </location>
</feature>
<evidence type="ECO:0000313" key="4">
    <source>
        <dbReference type="Proteomes" id="UP000265520"/>
    </source>
</evidence>
<dbReference type="InterPro" id="IPR057670">
    <property type="entry name" value="SH3_retrovirus"/>
</dbReference>
<accession>A0A392PSV9</accession>
<reference evidence="3 4" key="1">
    <citation type="journal article" date="2018" name="Front. Plant Sci.">
        <title>Red Clover (Trifolium pratense) and Zigzag Clover (T. medium) - A Picture of Genomic Similarities and Differences.</title>
        <authorList>
            <person name="Dluhosova J."/>
            <person name="Istvanek J."/>
            <person name="Nedelnik J."/>
            <person name="Repkova J."/>
        </authorList>
    </citation>
    <scope>NUCLEOTIDE SEQUENCE [LARGE SCALE GENOMIC DNA]</scope>
    <source>
        <strain evidence="4">cv. 10/8</strain>
        <tissue evidence="3">Leaf</tissue>
    </source>
</reference>
<evidence type="ECO:0000259" key="2">
    <source>
        <dbReference type="Pfam" id="PF25597"/>
    </source>
</evidence>
<keyword evidence="4" id="KW-1185">Reference proteome</keyword>